<dbReference type="Proteomes" id="UP001300871">
    <property type="component" value="Unassembled WGS sequence"/>
</dbReference>
<gene>
    <name evidence="1" type="ORF">K5I21_11405</name>
    <name evidence="2" type="ORF">PM006_15760</name>
</gene>
<protein>
    <submittedName>
        <fullName evidence="1">Uncharacterized protein</fullName>
    </submittedName>
</protein>
<evidence type="ECO:0000313" key="2">
    <source>
        <dbReference type="EMBL" id="MDB2001661.1"/>
    </source>
</evidence>
<dbReference type="AlphaFoldDB" id="A0AAW6B0K9"/>
<dbReference type="EMBL" id="JAINVB010000001">
    <property type="protein sequence ID" value="MCK0086465.1"/>
    <property type="molecule type" value="Genomic_DNA"/>
</dbReference>
<proteinExistence type="predicted"/>
<dbReference type="GeneID" id="61833928"/>
<reference evidence="2" key="2">
    <citation type="submission" date="2023-01" db="EMBL/GenBank/DDBJ databases">
        <title>Human gut microbiome strain richness.</title>
        <authorList>
            <person name="Chen-Liaw A."/>
        </authorList>
    </citation>
    <scope>NUCLEOTIDE SEQUENCE</scope>
    <source>
        <strain evidence="2">B1_m1001713B170214d0_201011</strain>
    </source>
</reference>
<name>A0AAW6B0K9_CLOSY</name>
<comment type="caution">
    <text evidence="1">The sequence shown here is derived from an EMBL/GenBank/DDBJ whole genome shotgun (WGS) entry which is preliminary data.</text>
</comment>
<evidence type="ECO:0000313" key="1">
    <source>
        <dbReference type="EMBL" id="MCK0086465.1"/>
    </source>
</evidence>
<accession>A0AAW6B0K9</accession>
<evidence type="ECO:0000313" key="3">
    <source>
        <dbReference type="Proteomes" id="UP001203136"/>
    </source>
</evidence>
<dbReference type="EMBL" id="JAQLGM010000044">
    <property type="protein sequence ID" value="MDB2001661.1"/>
    <property type="molecule type" value="Genomic_DNA"/>
</dbReference>
<reference evidence="1" key="1">
    <citation type="journal article" date="2022" name="Cell Host Microbe">
        <title>Colonization of the live biotherapeutic product VE303 and modulation of the microbiota and metabolites in healthy volunteers.</title>
        <authorList>
            <person name="Dsouza M."/>
            <person name="Menon R."/>
            <person name="Crossette E."/>
            <person name="Bhattarai S.K."/>
            <person name="Schneider J."/>
            <person name="Kim Y.G."/>
            <person name="Reddy S."/>
            <person name="Caballero S."/>
            <person name="Felix C."/>
            <person name="Cornacchione L."/>
            <person name="Hendrickson J."/>
            <person name="Watson A.R."/>
            <person name="Minot S.S."/>
            <person name="Greenfield N."/>
            <person name="Schopf L."/>
            <person name="Szabady R."/>
            <person name="Patarroyo J."/>
            <person name="Smith W."/>
            <person name="Harrison P."/>
            <person name="Kuijper E.J."/>
            <person name="Kelly C.P."/>
            <person name="Olle B."/>
            <person name="Bobilev D."/>
            <person name="Silber J.L."/>
            <person name="Bucci V."/>
            <person name="Roberts B."/>
            <person name="Faith J."/>
            <person name="Norman J.M."/>
        </authorList>
    </citation>
    <scope>NUCLEOTIDE SEQUENCE</scope>
    <source>
        <strain evidence="1">VE303-04</strain>
    </source>
</reference>
<sequence length="52" mass="5907">MTVKSVNTRNLTKAELDKEDARIKEMTAAELRNFRESFDADQMGFAGRKEGV</sequence>
<dbReference type="Proteomes" id="UP001203136">
    <property type="component" value="Unassembled WGS sequence"/>
</dbReference>
<organism evidence="1 3">
    <name type="scientific">Clostridium symbiosum</name>
    <name type="common">Bacteroides symbiosus</name>
    <dbReference type="NCBI Taxonomy" id="1512"/>
    <lineage>
        <taxon>Bacteria</taxon>
        <taxon>Bacillati</taxon>
        <taxon>Bacillota</taxon>
        <taxon>Clostridia</taxon>
        <taxon>Lachnospirales</taxon>
        <taxon>Lachnospiraceae</taxon>
        <taxon>Otoolea</taxon>
    </lineage>
</organism>
<dbReference type="RefSeq" id="WP_003498610.1">
    <property type="nucleotide sequence ID" value="NZ_BAABZD010000014.1"/>
</dbReference>